<dbReference type="EnsemblMetazoa" id="PPA19297.1">
    <property type="protein sequence ID" value="PPA19297.1"/>
    <property type="gene ID" value="WBGene00108851"/>
</dbReference>
<accession>A0A8R1YCV5</accession>
<dbReference type="Gene3D" id="3.60.15.10">
    <property type="entry name" value="Ribonuclease Z/Hydroxyacylglutathione hydrolase-like"/>
    <property type="match status" value="1"/>
</dbReference>
<keyword evidence="4" id="KW-1185">Reference proteome</keyword>
<dbReference type="SMART" id="SM00849">
    <property type="entry name" value="Lactamase_B"/>
    <property type="match status" value="1"/>
</dbReference>
<proteinExistence type="predicted"/>
<evidence type="ECO:0000313" key="3">
    <source>
        <dbReference type="EnsemblMetazoa" id="PPA19297.1"/>
    </source>
</evidence>
<feature type="transmembrane region" description="Helical" evidence="2">
    <location>
        <begin position="457"/>
        <end position="480"/>
    </location>
</feature>
<dbReference type="CDD" id="cd07711">
    <property type="entry name" value="MBLAC1-like_MBL-fold"/>
    <property type="match status" value="1"/>
</dbReference>
<dbReference type="Pfam" id="PF00753">
    <property type="entry name" value="Lactamase_B"/>
    <property type="match status" value="1"/>
</dbReference>
<dbReference type="PANTHER" id="PTHR23200:SF49">
    <property type="entry name" value="METALLO-BETA-LACTAMASE DOMAIN-CONTAINING PROTEIN"/>
    <property type="match status" value="1"/>
</dbReference>
<name>A0A2A6B771_PRIPA</name>
<dbReference type="AlphaFoldDB" id="A0A2A6B771"/>
<reference evidence="4" key="1">
    <citation type="journal article" date="2008" name="Nat. Genet.">
        <title>The Pristionchus pacificus genome provides a unique perspective on nematode lifestyle and parasitism.</title>
        <authorList>
            <person name="Dieterich C."/>
            <person name="Clifton S.W."/>
            <person name="Schuster L.N."/>
            <person name="Chinwalla A."/>
            <person name="Delehaunty K."/>
            <person name="Dinkelacker I."/>
            <person name="Fulton L."/>
            <person name="Fulton R."/>
            <person name="Godfrey J."/>
            <person name="Minx P."/>
            <person name="Mitreva M."/>
            <person name="Roeseler W."/>
            <person name="Tian H."/>
            <person name="Witte H."/>
            <person name="Yang S.P."/>
            <person name="Wilson R.K."/>
            <person name="Sommer R.J."/>
        </authorList>
    </citation>
    <scope>NUCLEOTIDE SEQUENCE [LARGE SCALE GENOMIC DNA]</scope>
    <source>
        <strain evidence="4">PS312</strain>
    </source>
</reference>
<organism evidence="3 4">
    <name type="scientific">Pristionchus pacificus</name>
    <name type="common">Parasitic nematode worm</name>
    <dbReference type="NCBI Taxonomy" id="54126"/>
    <lineage>
        <taxon>Eukaryota</taxon>
        <taxon>Metazoa</taxon>
        <taxon>Ecdysozoa</taxon>
        <taxon>Nematoda</taxon>
        <taxon>Chromadorea</taxon>
        <taxon>Rhabditida</taxon>
        <taxon>Rhabditina</taxon>
        <taxon>Diplogasteromorpha</taxon>
        <taxon>Diplogasteroidea</taxon>
        <taxon>Neodiplogasteridae</taxon>
        <taxon>Pristionchus</taxon>
    </lineage>
</organism>
<gene>
    <name evidence="3" type="primary">WBGene00108851</name>
</gene>
<evidence type="ECO:0000256" key="1">
    <source>
        <dbReference type="SAM" id="MobiDB-lite"/>
    </source>
</evidence>
<evidence type="ECO:0000313" key="4">
    <source>
        <dbReference type="Proteomes" id="UP000005239"/>
    </source>
</evidence>
<feature type="region of interest" description="Disordered" evidence="1">
    <location>
        <begin position="167"/>
        <end position="194"/>
    </location>
</feature>
<dbReference type="OrthoDB" id="10250730at2759"/>
<reference evidence="3" key="2">
    <citation type="submission" date="2022-06" db="UniProtKB">
        <authorList>
            <consortium name="EnsemblMetazoa"/>
        </authorList>
    </citation>
    <scope>IDENTIFICATION</scope>
    <source>
        <strain evidence="3">PS312</strain>
    </source>
</reference>
<sequence length="648" mass="69544">EMRPSAYLILCVGMALPDASLPGSDGSGEATPTGGAEGDLASTILRLFGWEKTTESPATVAPRTAKMIAPTTTTTTEEPSTTTEAAATTEEVTTPSTTTTAEPETTTTKKIEVCPFNSEPLIMSGDYAYCKPSSVGDCPVGFLCDQSFVLGRSICCRDTRPKILPLQGSQSTVRPPFSWNTVTPTAQTPKSATTRKAPWYIKDRTAWKAVSAKSTAAPFISIPEKTVKRVENTPSPTTAEPSTTTPTATTTEAPTTTTTEEPTTTTTTTTAASTTKKAINNPWSSLWTSTVAPRATVNVSVLQTGNIRHLKDSQLEMVGTISLINDNGFYVLVDTGAAADTERLLHIGPVPGAPGPHQGGSLLDSLSNDLSTLVLVLLSQLAGFLLLAGVMLVIALLLDKSLLLIPLILLKILLFLALCATAGVLAYAVWFRFEDLVTLVLHNTHLDDLDEKPTIKMASIILLTAAAAAAMAELWLLIVLGEHSKFELVQPCISHIAGLSKEDVSLEQINTVVITHAHPGHVGNMNFFAQKPVLFHSMEYIGRHATPTELKERPYRKISANVEVWKTPGHTQHDLTVLVHNVAGYGTMAIAGDLIPNENLISNKHDDMADEGVWDSAIKRQNANLIVCMADWVVPGHGQPFRVLAHYR</sequence>
<keyword evidence="2" id="KW-1133">Transmembrane helix</keyword>
<feature type="region of interest" description="Disordered" evidence="1">
    <location>
        <begin position="227"/>
        <end position="275"/>
    </location>
</feature>
<feature type="compositionally biased region" description="Low complexity" evidence="1">
    <location>
        <begin position="233"/>
        <end position="275"/>
    </location>
</feature>
<dbReference type="InterPro" id="IPR036866">
    <property type="entry name" value="RibonucZ/Hydroxyglut_hydro"/>
</dbReference>
<dbReference type="InterPro" id="IPR039344">
    <property type="entry name" value="MBLAC1"/>
</dbReference>
<dbReference type="PANTHER" id="PTHR23200">
    <property type="entry name" value="METALLO-BETA-LACTAMASE DOMAIN-CONTAINING PROTEIN 1"/>
    <property type="match status" value="1"/>
</dbReference>
<keyword evidence="2" id="KW-0472">Membrane</keyword>
<evidence type="ECO:0000256" key="2">
    <source>
        <dbReference type="SAM" id="Phobius"/>
    </source>
</evidence>
<feature type="region of interest" description="Disordered" evidence="1">
    <location>
        <begin position="70"/>
        <end position="106"/>
    </location>
</feature>
<dbReference type="Proteomes" id="UP000005239">
    <property type="component" value="Unassembled WGS sequence"/>
</dbReference>
<dbReference type="SUPFAM" id="SSF56281">
    <property type="entry name" value="Metallo-hydrolase/oxidoreductase"/>
    <property type="match status" value="1"/>
</dbReference>
<protein>
    <submittedName>
        <fullName evidence="3">Lactamase_B domain-containing protein</fullName>
    </submittedName>
</protein>
<feature type="transmembrane region" description="Helical" evidence="2">
    <location>
        <begin position="410"/>
        <end position="430"/>
    </location>
</feature>
<feature type="transmembrane region" description="Helical" evidence="2">
    <location>
        <begin position="373"/>
        <end position="398"/>
    </location>
</feature>
<accession>A0A2A6B771</accession>
<dbReference type="InterPro" id="IPR001279">
    <property type="entry name" value="Metallo-B-lactamas"/>
</dbReference>
<keyword evidence="2" id="KW-0812">Transmembrane</keyword>